<keyword evidence="6" id="KW-1185">Reference proteome</keyword>
<evidence type="ECO:0000256" key="1">
    <source>
        <dbReference type="ARBA" id="ARBA00022723"/>
    </source>
</evidence>
<proteinExistence type="predicted"/>
<evidence type="ECO:0000313" key="6">
    <source>
        <dbReference type="Proteomes" id="UP000037460"/>
    </source>
</evidence>
<protein>
    <submittedName>
        <fullName evidence="5">Uncharacterized protein</fullName>
    </submittedName>
</protein>
<accession>A0A0M0K1D1</accession>
<reference evidence="6" key="1">
    <citation type="journal article" date="2015" name="PLoS Genet.">
        <title>Genome Sequence and Transcriptome Analyses of Chrysochromulina tobin: Metabolic Tools for Enhanced Algal Fitness in the Prominent Order Prymnesiales (Haptophyceae).</title>
        <authorList>
            <person name="Hovde B.T."/>
            <person name="Deodato C.R."/>
            <person name="Hunsperger H.M."/>
            <person name="Ryken S.A."/>
            <person name="Yost W."/>
            <person name="Jha R.K."/>
            <person name="Patterson J."/>
            <person name="Monnat R.J. Jr."/>
            <person name="Barlow S.B."/>
            <person name="Starkenburg S.R."/>
            <person name="Cattolico R.A."/>
        </authorList>
    </citation>
    <scope>NUCLEOTIDE SEQUENCE</scope>
    <source>
        <strain evidence="6">CCMP291</strain>
    </source>
</reference>
<keyword evidence="2" id="KW-0863">Zinc-finger</keyword>
<dbReference type="EMBL" id="JWZX01001727">
    <property type="protein sequence ID" value="KOO32610.1"/>
    <property type="molecule type" value="Genomic_DNA"/>
</dbReference>
<evidence type="ECO:0000256" key="4">
    <source>
        <dbReference type="SAM" id="MobiDB-lite"/>
    </source>
</evidence>
<comment type="caution">
    <text evidence="5">The sequence shown here is derived from an EMBL/GenBank/DDBJ whole genome shotgun (WGS) entry which is preliminary data.</text>
</comment>
<dbReference type="Proteomes" id="UP000037460">
    <property type="component" value="Unassembled WGS sequence"/>
</dbReference>
<dbReference type="InterPro" id="IPR043145">
    <property type="entry name" value="Znf_ZZ_sf"/>
</dbReference>
<evidence type="ECO:0000256" key="3">
    <source>
        <dbReference type="ARBA" id="ARBA00022833"/>
    </source>
</evidence>
<organism evidence="5 6">
    <name type="scientific">Chrysochromulina tobinii</name>
    <dbReference type="NCBI Taxonomy" id="1460289"/>
    <lineage>
        <taxon>Eukaryota</taxon>
        <taxon>Haptista</taxon>
        <taxon>Haptophyta</taxon>
        <taxon>Prymnesiophyceae</taxon>
        <taxon>Prymnesiales</taxon>
        <taxon>Chrysochromulinaceae</taxon>
        <taxon>Chrysochromulina</taxon>
    </lineage>
</organism>
<name>A0A0M0K1D1_9EUKA</name>
<sequence length="109" mass="11611">MEREGATTGNAPASELHVQTPVRASSASEPFYQGFHPGISCDRSGKNPIVGMRFHLRGSEPSYDLCQAEYDKLDDAEKGLYEAIPPPPPGLKLEGGSLEGAAGEYMANS</sequence>
<keyword evidence="1" id="KW-0479">Metal-binding</keyword>
<evidence type="ECO:0000313" key="5">
    <source>
        <dbReference type="EMBL" id="KOO32610.1"/>
    </source>
</evidence>
<dbReference type="AlphaFoldDB" id="A0A0M0K1D1"/>
<gene>
    <name evidence="5" type="ORF">Ctob_009783</name>
</gene>
<dbReference type="GO" id="GO:0008270">
    <property type="term" value="F:zinc ion binding"/>
    <property type="evidence" value="ECO:0007669"/>
    <property type="project" value="UniProtKB-KW"/>
</dbReference>
<feature type="region of interest" description="Disordered" evidence="4">
    <location>
        <begin position="1"/>
        <end position="29"/>
    </location>
</feature>
<dbReference type="Gene3D" id="3.30.60.90">
    <property type="match status" value="1"/>
</dbReference>
<keyword evidence="3" id="KW-0862">Zinc</keyword>
<evidence type="ECO:0000256" key="2">
    <source>
        <dbReference type="ARBA" id="ARBA00022771"/>
    </source>
</evidence>